<keyword evidence="6" id="KW-1133">Transmembrane helix</keyword>
<dbReference type="Gene3D" id="1.25.40.10">
    <property type="entry name" value="Tetratricopeptide repeat domain"/>
    <property type="match status" value="1"/>
</dbReference>
<organism evidence="7 8">
    <name type="scientific">Candidatus Woesebacteria bacterium GW2011_GWA1_41_13b</name>
    <dbReference type="NCBI Taxonomy" id="1618555"/>
    <lineage>
        <taxon>Bacteria</taxon>
        <taxon>Candidatus Woeseibacteriota</taxon>
    </lineage>
</organism>
<name>A0A0G0USU7_9BACT</name>
<feature type="transmembrane region" description="Helical" evidence="6">
    <location>
        <begin position="207"/>
        <end position="229"/>
    </location>
</feature>
<dbReference type="Proteomes" id="UP000034676">
    <property type="component" value="Unassembled WGS sequence"/>
</dbReference>
<dbReference type="AlphaFoldDB" id="A0A0G0USU7"/>
<keyword evidence="4" id="KW-0175">Coiled coil</keyword>
<keyword evidence="6" id="KW-0472">Membrane</keyword>
<sequence>MLEKDTVSYIDTISTFIISLTLFFLPLFFLLNTTDFFIIPKQLLIIGATLILIILWGVKVLLARKIILNASPLNLPIAVFAITILVSSILSKNRFDALIQVVPVFFAVLFFLSLVNNIRERKSFSIVLSAFVLGAALSSIVTIAYYFKFYFLPFASLQNQFFNTFGSITQQLIFLIPVFVISLFYLLQKIGFPRVKFGQDLKTDFGFFVQLLSGVTILAGLILIAYQIIALPNKPIVLPYIYGFQTAAAAISQEAQRFIVSLLFGSGYGTYLVDFTRFKPPSFNLEQNIWNLTFSFSSSYFLELIATVGILGALSFIFILVSLFKTRAPRNPLFAAAIASFALSFLLPFAYIAVVELFILLAIYVSYLNISEDKRVYDVVLTLVASKKGLFSFEALSEGSHSEAGAESPILPAVVILFVAIFTGFFGFWVLRFTSSDIKFAESLRQASLNNAQKTYDLQTRAISDFPYRSDYHRIFSQMNLALANSLAQNLKDQNQNTQLQQNFLALLQQSIGSGRSAVILSPQTSLNWQNLSQIYRALINVGQNAEQFAVASQNQAIALDPYNPLLYIQLGGIYYQMKQYDPAQNQFQVAVNLKRDFANAYYNLGHVLEEKGALEEALLNYQIVRQLSSGDKQNLEKIEGEIKALEARLDEQARQAKIGAAKKVESETEQTPLSISSPSTNIPPIKPQIKISPPPQTNQATGSANSNN</sequence>
<evidence type="ECO:0000256" key="2">
    <source>
        <dbReference type="ARBA" id="ARBA00022803"/>
    </source>
</evidence>
<gene>
    <name evidence="7" type="ORF">UU42_C0007G0010</name>
</gene>
<keyword evidence="2 3" id="KW-0802">TPR repeat</keyword>
<feature type="repeat" description="TPR" evidence="3">
    <location>
        <begin position="599"/>
        <end position="632"/>
    </location>
</feature>
<feature type="compositionally biased region" description="Polar residues" evidence="5">
    <location>
        <begin position="698"/>
        <end position="709"/>
    </location>
</feature>
<feature type="transmembrane region" description="Helical" evidence="6">
    <location>
        <begin position="300"/>
        <end position="321"/>
    </location>
</feature>
<evidence type="ECO:0000256" key="3">
    <source>
        <dbReference type="PROSITE-ProRule" id="PRU00339"/>
    </source>
</evidence>
<feature type="transmembrane region" description="Helical" evidence="6">
    <location>
        <begin position="127"/>
        <end position="147"/>
    </location>
</feature>
<dbReference type="EMBL" id="LCAO01000007">
    <property type="protein sequence ID" value="KKR91793.1"/>
    <property type="molecule type" value="Genomic_DNA"/>
</dbReference>
<feature type="transmembrane region" description="Helical" evidence="6">
    <location>
        <begin position="97"/>
        <end position="115"/>
    </location>
</feature>
<feature type="transmembrane region" description="Helical" evidence="6">
    <location>
        <begin position="167"/>
        <end position="187"/>
    </location>
</feature>
<dbReference type="InterPro" id="IPR011990">
    <property type="entry name" value="TPR-like_helical_dom_sf"/>
</dbReference>
<evidence type="ECO:0000256" key="4">
    <source>
        <dbReference type="SAM" id="Coils"/>
    </source>
</evidence>
<evidence type="ECO:0000256" key="1">
    <source>
        <dbReference type="ARBA" id="ARBA00022737"/>
    </source>
</evidence>
<accession>A0A0G0USU7</accession>
<feature type="compositionally biased region" description="Low complexity" evidence="5">
    <location>
        <begin position="673"/>
        <end position="692"/>
    </location>
</feature>
<comment type="caution">
    <text evidence="7">The sequence shown here is derived from an EMBL/GenBank/DDBJ whole genome shotgun (WGS) entry which is preliminary data.</text>
</comment>
<dbReference type="PROSITE" id="PS50005">
    <property type="entry name" value="TPR"/>
    <property type="match status" value="2"/>
</dbReference>
<dbReference type="InterPro" id="IPR019734">
    <property type="entry name" value="TPR_rpt"/>
</dbReference>
<feature type="region of interest" description="Disordered" evidence="5">
    <location>
        <begin position="660"/>
        <end position="709"/>
    </location>
</feature>
<evidence type="ECO:0000313" key="7">
    <source>
        <dbReference type="EMBL" id="KKR91793.1"/>
    </source>
</evidence>
<feature type="repeat" description="TPR" evidence="3">
    <location>
        <begin position="565"/>
        <end position="598"/>
    </location>
</feature>
<feature type="transmembrane region" description="Helical" evidence="6">
    <location>
        <begin position="73"/>
        <end position="91"/>
    </location>
</feature>
<reference evidence="7 8" key="1">
    <citation type="journal article" date="2015" name="Nature">
        <title>rRNA introns, odd ribosomes, and small enigmatic genomes across a large radiation of phyla.</title>
        <authorList>
            <person name="Brown C.T."/>
            <person name="Hug L.A."/>
            <person name="Thomas B.C."/>
            <person name="Sharon I."/>
            <person name="Castelle C.J."/>
            <person name="Singh A."/>
            <person name="Wilkins M.J."/>
            <person name="Williams K.H."/>
            <person name="Banfield J.F."/>
        </authorList>
    </citation>
    <scope>NUCLEOTIDE SEQUENCE [LARGE SCALE GENOMIC DNA]</scope>
</reference>
<dbReference type="InterPro" id="IPR051685">
    <property type="entry name" value="Ycf3/AcsC/BcsC/TPR_MFPF"/>
</dbReference>
<dbReference type="SUPFAM" id="SSF48452">
    <property type="entry name" value="TPR-like"/>
    <property type="match status" value="1"/>
</dbReference>
<dbReference type="PANTHER" id="PTHR44943">
    <property type="entry name" value="CELLULOSE SYNTHASE OPERON PROTEIN C"/>
    <property type="match status" value="1"/>
</dbReference>
<feature type="transmembrane region" description="Helical" evidence="6">
    <location>
        <begin position="12"/>
        <end position="31"/>
    </location>
</feature>
<proteinExistence type="predicted"/>
<dbReference type="PANTHER" id="PTHR44943:SF8">
    <property type="entry name" value="TPR REPEAT-CONTAINING PROTEIN MJ0263"/>
    <property type="match status" value="1"/>
</dbReference>
<evidence type="ECO:0000256" key="5">
    <source>
        <dbReference type="SAM" id="MobiDB-lite"/>
    </source>
</evidence>
<dbReference type="Pfam" id="PF13414">
    <property type="entry name" value="TPR_11"/>
    <property type="match status" value="1"/>
</dbReference>
<feature type="coiled-coil region" evidence="4">
    <location>
        <begin position="629"/>
        <end position="656"/>
    </location>
</feature>
<feature type="transmembrane region" description="Helical" evidence="6">
    <location>
        <begin position="333"/>
        <end position="365"/>
    </location>
</feature>
<feature type="transmembrane region" description="Helical" evidence="6">
    <location>
        <begin position="410"/>
        <end position="431"/>
    </location>
</feature>
<keyword evidence="1" id="KW-0677">Repeat</keyword>
<evidence type="ECO:0000256" key="6">
    <source>
        <dbReference type="SAM" id="Phobius"/>
    </source>
</evidence>
<dbReference type="PATRIC" id="fig|1618555.3.peg.590"/>
<feature type="transmembrane region" description="Helical" evidence="6">
    <location>
        <begin position="43"/>
        <end position="61"/>
    </location>
</feature>
<dbReference type="SMART" id="SM00028">
    <property type="entry name" value="TPR"/>
    <property type="match status" value="2"/>
</dbReference>
<keyword evidence="6" id="KW-0812">Transmembrane</keyword>
<protein>
    <submittedName>
        <fullName evidence="7">Radical SAM domain protein</fullName>
    </submittedName>
</protein>
<evidence type="ECO:0000313" key="8">
    <source>
        <dbReference type="Proteomes" id="UP000034676"/>
    </source>
</evidence>